<dbReference type="RefSeq" id="WP_118667133.1">
    <property type="nucleotide sequence ID" value="NZ_CP060636.1"/>
</dbReference>
<organism evidence="1 2">
    <name type="scientific">[Eubacterium] hominis</name>
    <dbReference type="NCBI Taxonomy" id="2764325"/>
    <lineage>
        <taxon>Bacteria</taxon>
        <taxon>Bacillati</taxon>
        <taxon>Bacillota</taxon>
        <taxon>Erysipelotrichia</taxon>
        <taxon>Erysipelotrichales</taxon>
        <taxon>Erysipelotrichaceae</taxon>
        <taxon>Amedibacillus</taxon>
    </lineage>
</organism>
<dbReference type="Proteomes" id="UP000515856">
    <property type="component" value="Chromosome"/>
</dbReference>
<evidence type="ECO:0000313" key="1">
    <source>
        <dbReference type="EMBL" id="QNM12419.1"/>
    </source>
</evidence>
<protein>
    <submittedName>
        <fullName evidence="1">Uncharacterized protein</fullName>
    </submittedName>
</protein>
<dbReference type="AlphaFoldDB" id="A0A7G9GNN7"/>
<name>A0A7G9GNN7_9FIRM</name>
<evidence type="ECO:0000313" key="2">
    <source>
        <dbReference type="Proteomes" id="UP000515856"/>
    </source>
</evidence>
<reference evidence="1 2" key="1">
    <citation type="submission" date="2020-08" db="EMBL/GenBank/DDBJ databases">
        <authorList>
            <person name="Liu C."/>
            <person name="Sun Q."/>
        </authorList>
    </citation>
    <scope>NUCLEOTIDE SEQUENCE [LARGE SCALE GENOMIC DNA]</scope>
    <source>
        <strain evidence="1 2">NSJ-61</strain>
    </source>
</reference>
<gene>
    <name evidence="1" type="ORF">H9Q80_00235</name>
</gene>
<keyword evidence="2" id="KW-1185">Reference proteome</keyword>
<proteinExistence type="predicted"/>
<accession>A0A7G9GNN7</accession>
<dbReference type="EMBL" id="CP060636">
    <property type="protein sequence ID" value="QNM12419.1"/>
    <property type="molecule type" value="Genomic_DNA"/>
</dbReference>
<sequence length="132" mass="14934">MKISGIVTQDGSKTVEEISRLQLIAFTHVKPGGYRHSGYRLRALPTGDILGEYLVQEEAKRAYDKICDKIKQLGAYAFVIVPEDKTAVKLMRLRDDVSESFRNCQRVSPGTKRDIKIELGEMETISMVAHYD</sequence>
<dbReference type="KEGG" id="ehn:H9Q80_00235"/>